<protein>
    <submittedName>
        <fullName evidence="2 3">Uncharacterized protein</fullName>
    </submittedName>
</protein>
<sequence length="122" mass="14255">MYIRAQEESNVPKKDTRGWPGTDTAVRLAIFGRKLVVHPNPPGLTPEHLINCPVKKMKIKETWLVLRGLKNNWIELKKHNFDATSKQSHQQDFDEDDNEDDDEDDNEDEDDDDDEDEDEHKD</sequence>
<evidence type="ECO:0000313" key="3">
    <source>
        <dbReference type="EnsemblFungi" id="PTTG_09082-t43_1-p1"/>
    </source>
</evidence>
<reference evidence="2" key="1">
    <citation type="submission" date="2009-11" db="EMBL/GenBank/DDBJ databases">
        <authorList>
            <consortium name="The Broad Institute Genome Sequencing Platform"/>
            <person name="Ward D."/>
            <person name="Feldgarden M."/>
            <person name="Earl A."/>
            <person name="Young S.K."/>
            <person name="Zeng Q."/>
            <person name="Koehrsen M."/>
            <person name="Alvarado L."/>
            <person name="Berlin A."/>
            <person name="Bochicchio J."/>
            <person name="Borenstein D."/>
            <person name="Chapman S.B."/>
            <person name="Chen Z."/>
            <person name="Engels R."/>
            <person name="Freedman E."/>
            <person name="Gellesch M."/>
            <person name="Goldberg J."/>
            <person name="Griggs A."/>
            <person name="Gujja S."/>
            <person name="Heilman E."/>
            <person name="Heiman D."/>
            <person name="Hepburn T."/>
            <person name="Howarth C."/>
            <person name="Jen D."/>
            <person name="Larson L."/>
            <person name="Lewis B."/>
            <person name="Mehta T."/>
            <person name="Park D."/>
            <person name="Pearson M."/>
            <person name="Roberts A."/>
            <person name="Saif S."/>
            <person name="Shea T."/>
            <person name="Shenoy N."/>
            <person name="Sisk P."/>
            <person name="Stolte C."/>
            <person name="Sykes S."/>
            <person name="Thomson T."/>
            <person name="Walk T."/>
            <person name="White J."/>
            <person name="Yandava C."/>
            <person name="Izard J."/>
            <person name="Baranova O.V."/>
            <person name="Blanton J.M."/>
            <person name="Tanner A.C."/>
            <person name="Dewhirst F.E."/>
            <person name="Haas B."/>
            <person name="Nusbaum C."/>
            <person name="Birren B."/>
        </authorList>
    </citation>
    <scope>NUCLEOTIDE SEQUENCE [LARGE SCALE GENOMIC DNA]</scope>
    <source>
        <strain evidence="2">1-1 BBBD Race 1</strain>
    </source>
</reference>
<dbReference type="OrthoDB" id="10508949at2759"/>
<feature type="region of interest" description="Disordered" evidence="1">
    <location>
        <begin position="1"/>
        <end position="21"/>
    </location>
</feature>
<dbReference type="EnsemblFungi" id="PTTG_09082-t43_1">
    <property type="protein sequence ID" value="PTTG_09082-t43_1-p1"/>
    <property type="gene ID" value="PTTG_09082"/>
</dbReference>
<feature type="region of interest" description="Disordered" evidence="1">
    <location>
        <begin position="80"/>
        <end position="122"/>
    </location>
</feature>
<feature type="compositionally biased region" description="Acidic residues" evidence="1">
    <location>
        <begin position="93"/>
        <end position="122"/>
    </location>
</feature>
<dbReference type="Proteomes" id="UP000005240">
    <property type="component" value="Unassembled WGS sequence"/>
</dbReference>
<evidence type="ECO:0000313" key="4">
    <source>
        <dbReference type="Proteomes" id="UP000005240"/>
    </source>
</evidence>
<keyword evidence="4" id="KW-1185">Reference proteome</keyword>
<dbReference type="VEuPathDB" id="FungiDB:PTTG_09082"/>
<proteinExistence type="predicted"/>
<reference evidence="2" key="2">
    <citation type="submission" date="2016-05" db="EMBL/GenBank/DDBJ databases">
        <title>Comparative analysis highlights variable genome content of wheat rusts and divergence of the mating loci.</title>
        <authorList>
            <person name="Cuomo C.A."/>
            <person name="Bakkeren G."/>
            <person name="Szabo L."/>
            <person name="Khalil H."/>
            <person name="Joly D."/>
            <person name="Goldberg J."/>
            <person name="Young S."/>
            <person name="Zeng Q."/>
            <person name="Fellers J."/>
        </authorList>
    </citation>
    <scope>NUCLEOTIDE SEQUENCE [LARGE SCALE GENOMIC DNA]</scope>
    <source>
        <strain evidence="2">1-1 BBBD Race 1</strain>
    </source>
</reference>
<evidence type="ECO:0000313" key="2">
    <source>
        <dbReference type="EMBL" id="OAV85611.1"/>
    </source>
</evidence>
<evidence type="ECO:0000256" key="1">
    <source>
        <dbReference type="SAM" id="MobiDB-lite"/>
    </source>
</evidence>
<dbReference type="EMBL" id="ADAS02003374">
    <property type="protein sequence ID" value="OAV85611.1"/>
    <property type="molecule type" value="Genomic_DNA"/>
</dbReference>
<accession>A0A180FYX6</accession>
<name>A0A180FYX6_PUCT1</name>
<dbReference type="AlphaFoldDB" id="A0A180FYX6"/>
<feature type="compositionally biased region" description="Basic and acidic residues" evidence="1">
    <location>
        <begin position="1"/>
        <end position="17"/>
    </location>
</feature>
<organism evidence="2">
    <name type="scientific">Puccinia triticina (isolate 1-1 / race 1 (BBBD))</name>
    <name type="common">Brown leaf rust fungus</name>
    <dbReference type="NCBI Taxonomy" id="630390"/>
    <lineage>
        <taxon>Eukaryota</taxon>
        <taxon>Fungi</taxon>
        <taxon>Dikarya</taxon>
        <taxon>Basidiomycota</taxon>
        <taxon>Pucciniomycotina</taxon>
        <taxon>Pucciniomycetes</taxon>
        <taxon>Pucciniales</taxon>
        <taxon>Pucciniaceae</taxon>
        <taxon>Puccinia</taxon>
    </lineage>
</organism>
<gene>
    <name evidence="2" type="ORF">PTTG_09082</name>
</gene>
<reference evidence="3 4" key="3">
    <citation type="journal article" date="2017" name="G3 (Bethesda)">
        <title>Comparative analysis highlights variable genome content of wheat rusts and divergence of the mating loci.</title>
        <authorList>
            <person name="Cuomo C.A."/>
            <person name="Bakkeren G."/>
            <person name="Khalil H.B."/>
            <person name="Panwar V."/>
            <person name="Joly D."/>
            <person name="Linning R."/>
            <person name="Sakthikumar S."/>
            <person name="Song X."/>
            <person name="Adiconis X."/>
            <person name="Fan L."/>
            <person name="Goldberg J.M."/>
            <person name="Levin J.Z."/>
            <person name="Young S."/>
            <person name="Zeng Q."/>
            <person name="Anikster Y."/>
            <person name="Bruce M."/>
            <person name="Wang M."/>
            <person name="Yin C."/>
            <person name="McCallum B."/>
            <person name="Szabo L.J."/>
            <person name="Hulbert S."/>
            <person name="Chen X."/>
            <person name="Fellers J.P."/>
        </authorList>
    </citation>
    <scope>NUCLEOTIDE SEQUENCE</scope>
    <source>
        <strain evidence="3">isolate 1-1 / race 1 (BBBD)</strain>
        <strain evidence="4">Isolate 1-1 / race 1 (BBBD)</strain>
    </source>
</reference>
<reference evidence="3" key="4">
    <citation type="submission" date="2025-05" db="UniProtKB">
        <authorList>
            <consortium name="EnsemblFungi"/>
        </authorList>
    </citation>
    <scope>IDENTIFICATION</scope>
    <source>
        <strain evidence="3">isolate 1-1 / race 1 (BBBD)</strain>
    </source>
</reference>